<protein>
    <submittedName>
        <fullName evidence="2">Alpha/beta-hydrolase</fullName>
    </submittedName>
</protein>
<evidence type="ECO:0000259" key="1">
    <source>
        <dbReference type="Pfam" id="PF12697"/>
    </source>
</evidence>
<dbReference type="EMBL" id="ML977511">
    <property type="protein sequence ID" value="KAF2127400.1"/>
    <property type="molecule type" value="Genomic_DNA"/>
</dbReference>
<reference evidence="2" key="1">
    <citation type="journal article" date="2020" name="Stud. Mycol.">
        <title>101 Dothideomycetes genomes: a test case for predicting lifestyles and emergence of pathogens.</title>
        <authorList>
            <person name="Haridas S."/>
            <person name="Albert R."/>
            <person name="Binder M."/>
            <person name="Bloem J."/>
            <person name="Labutti K."/>
            <person name="Salamov A."/>
            <person name="Andreopoulos B."/>
            <person name="Baker S."/>
            <person name="Barry K."/>
            <person name="Bills G."/>
            <person name="Bluhm B."/>
            <person name="Cannon C."/>
            <person name="Castanera R."/>
            <person name="Culley D."/>
            <person name="Daum C."/>
            <person name="Ezra D."/>
            <person name="Gonzalez J."/>
            <person name="Henrissat B."/>
            <person name="Kuo A."/>
            <person name="Liang C."/>
            <person name="Lipzen A."/>
            <person name="Lutzoni F."/>
            <person name="Magnuson J."/>
            <person name="Mondo S."/>
            <person name="Nolan M."/>
            <person name="Ohm R."/>
            <person name="Pangilinan J."/>
            <person name="Park H.-J."/>
            <person name="Ramirez L."/>
            <person name="Alfaro M."/>
            <person name="Sun H."/>
            <person name="Tritt A."/>
            <person name="Yoshinaga Y."/>
            <person name="Zwiers L.-H."/>
            <person name="Turgeon B."/>
            <person name="Goodwin S."/>
            <person name="Spatafora J."/>
            <person name="Crous P."/>
            <person name="Grigoriev I."/>
        </authorList>
    </citation>
    <scope>NUCLEOTIDE SEQUENCE</scope>
    <source>
        <strain evidence="2">CBS 119687</strain>
    </source>
</reference>
<sequence length="440" mass="50189">MSTTTHFNVIEHRAPCSHIREYARATSCLDEDELYLAVKQYVPRVKVSGDRQRGTGITLIACHANAFPKELYEPFWDALYEYMQKAEKTHILSIWIADVANQGQSGIWNEGKLGNEPSWFDHARDILAMVNHFRKDMIQPIVGFGHSMGGVVLLNAALIHPRLFTTLVTFEATVFKNPRQHTSLGANPITFRKDQWPSREAAAKSLVRYPMFKAFNSTVMDLFLKYGLRDLPTVLYPASIPPGSPIPVTLTTTKHQEVLNYTRAAFPPNRSTPLSEFVPTHIAHPDIGDADWRHPREPFYRPEIPLTFLQLPRLRPSCFWLYGADTTLMPEKFKRDDRTNTTGIGIGGSGGVAQGRVREQVIPGGGHFLPFEQPQSLAENVVGPWFSSEVERWEADMKIERKAWEEVDVAQRSQVSDDWMHWMKTHNDPRKETRAMRLKL</sequence>
<name>A0A6A6A6G3_9PLEO</name>
<dbReference type="Proteomes" id="UP000799771">
    <property type="component" value="Unassembled WGS sequence"/>
</dbReference>
<dbReference type="InterPro" id="IPR000073">
    <property type="entry name" value="AB_hydrolase_1"/>
</dbReference>
<dbReference type="InterPro" id="IPR029058">
    <property type="entry name" value="AB_hydrolase_fold"/>
</dbReference>
<evidence type="ECO:0000313" key="3">
    <source>
        <dbReference type="Proteomes" id="UP000799771"/>
    </source>
</evidence>
<dbReference type="GO" id="GO:0016787">
    <property type="term" value="F:hydrolase activity"/>
    <property type="evidence" value="ECO:0007669"/>
    <property type="project" value="UniProtKB-KW"/>
</dbReference>
<dbReference type="AlphaFoldDB" id="A0A6A6A6G3"/>
<dbReference type="OrthoDB" id="94039at2759"/>
<evidence type="ECO:0000313" key="2">
    <source>
        <dbReference type="EMBL" id="KAF2127400.1"/>
    </source>
</evidence>
<dbReference type="GeneID" id="54410178"/>
<dbReference type="Pfam" id="PF12697">
    <property type="entry name" value="Abhydrolase_6"/>
    <property type="match status" value="1"/>
</dbReference>
<dbReference type="RefSeq" id="XP_033521789.1">
    <property type="nucleotide sequence ID" value="XM_033669746.1"/>
</dbReference>
<keyword evidence="3" id="KW-1185">Reference proteome</keyword>
<accession>A0A6A6A6G3</accession>
<dbReference type="SUPFAM" id="SSF53474">
    <property type="entry name" value="alpha/beta-Hydrolases"/>
    <property type="match status" value="1"/>
</dbReference>
<feature type="domain" description="AB hydrolase-1" evidence="1">
    <location>
        <begin position="75"/>
        <end position="379"/>
    </location>
</feature>
<dbReference type="Gene3D" id="3.40.50.1820">
    <property type="entry name" value="alpha/beta hydrolase"/>
    <property type="match status" value="1"/>
</dbReference>
<gene>
    <name evidence="2" type="ORF">P153DRAFT_377628</name>
</gene>
<keyword evidence="2" id="KW-0378">Hydrolase</keyword>
<proteinExistence type="predicted"/>
<organism evidence="2 3">
    <name type="scientific">Dothidotthia symphoricarpi CBS 119687</name>
    <dbReference type="NCBI Taxonomy" id="1392245"/>
    <lineage>
        <taxon>Eukaryota</taxon>
        <taxon>Fungi</taxon>
        <taxon>Dikarya</taxon>
        <taxon>Ascomycota</taxon>
        <taxon>Pezizomycotina</taxon>
        <taxon>Dothideomycetes</taxon>
        <taxon>Pleosporomycetidae</taxon>
        <taxon>Pleosporales</taxon>
        <taxon>Dothidotthiaceae</taxon>
        <taxon>Dothidotthia</taxon>
    </lineage>
</organism>